<proteinExistence type="inferred from homology"/>
<name>T0QQN3_SAPDV</name>
<evidence type="ECO:0000256" key="4">
    <source>
        <dbReference type="ARBA" id="ARBA00022692"/>
    </source>
</evidence>
<dbReference type="PANTHER" id="PTHR13018">
    <property type="entry name" value="PROBABLE MEMBRANE PROTEIN DUF221-RELATED"/>
    <property type="match status" value="1"/>
</dbReference>
<dbReference type="GO" id="GO:0005886">
    <property type="term" value="C:plasma membrane"/>
    <property type="evidence" value="ECO:0007669"/>
    <property type="project" value="TreeGrafter"/>
</dbReference>
<evidence type="ECO:0000256" key="6">
    <source>
        <dbReference type="ARBA" id="ARBA00023136"/>
    </source>
</evidence>
<feature type="domain" description="CSC1/OSCA1-like 7TM region" evidence="8">
    <location>
        <begin position="412"/>
        <end position="687"/>
    </location>
</feature>
<dbReference type="AlphaFoldDB" id="T0QQN3"/>
<evidence type="ECO:0000256" key="5">
    <source>
        <dbReference type="ARBA" id="ARBA00022989"/>
    </source>
</evidence>
<evidence type="ECO:0000313" key="11">
    <source>
        <dbReference type="EMBL" id="EQC40424.1"/>
    </source>
</evidence>
<dbReference type="Pfam" id="PF02714">
    <property type="entry name" value="RSN1_7TM"/>
    <property type="match status" value="1"/>
</dbReference>
<keyword evidence="4 7" id="KW-0812">Transmembrane</keyword>
<dbReference type="GO" id="GO:0005227">
    <property type="term" value="F:calcium-activated cation channel activity"/>
    <property type="evidence" value="ECO:0007669"/>
    <property type="project" value="InterPro"/>
</dbReference>
<dbReference type="OrthoDB" id="1689567at2759"/>
<organism evidence="11 12">
    <name type="scientific">Saprolegnia diclina (strain VS20)</name>
    <dbReference type="NCBI Taxonomy" id="1156394"/>
    <lineage>
        <taxon>Eukaryota</taxon>
        <taxon>Sar</taxon>
        <taxon>Stramenopiles</taxon>
        <taxon>Oomycota</taxon>
        <taxon>Saprolegniomycetes</taxon>
        <taxon>Saprolegniales</taxon>
        <taxon>Saprolegniaceae</taxon>
        <taxon>Saprolegnia</taxon>
    </lineage>
</organism>
<dbReference type="InterPro" id="IPR045122">
    <property type="entry name" value="Csc1-like"/>
</dbReference>
<dbReference type="EMBL" id="JH767136">
    <property type="protein sequence ID" value="EQC40424.1"/>
    <property type="molecule type" value="Genomic_DNA"/>
</dbReference>
<feature type="transmembrane region" description="Helical" evidence="7">
    <location>
        <begin position="26"/>
        <end position="49"/>
    </location>
</feature>
<evidence type="ECO:0000256" key="1">
    <source>
        <dbReference type="ARBA" id="ARBA00004141"/>
    </source>
</evidence>
<evidence type="ECO:0000256" key="7">
    <source>
        <dbReference type="SAM" id="Phobius"/>
    </source>
</evidence>
<dbReference type="PANTHER" id="PTHR13018:SF5">
    <property type="entry name" value="RE44586P"/>
    <property type="match status" value="1"/>
</dbReference>
<keyword evidence="12" id="KW-1185">Reference proteome</keyword>
<feature type="transmembrane region" description="Helical" evidence="7">
    <location>
        <begin position="471"/>
        <end position="491"/>
    </location>
</feature>
<comment type="similarity">
    <text evidence="2">Belongs to the CSC1 (TC 1.A.17) family.</text>
</comment>
<gene>
    <name evidence="11" type="ORF">SDRG_02320</name>
</gene>
<dbReference type="InterPro" id="IPR003864">
    <property type="entry name" value="CSC1/OSCA1-like_7TM"/>
</dbReference>
<dbReference type="InterPro" id="IPR032880">
    <property type="entry name" value="CSC1/OSCA1-like_N"/>
</dbReference>
<dbReference type="OMA" id="DDIDWEC"/>
<feature type="domain" description="CSC1/OSCA1-like N-terminal transmembrane" evidence="9">
    <location>
        <begin position="29"/>
        <end position="179"/>
    </location>
</feature>
<feature type="transmembrane region" description="Helical" evidence="7">
    <location>
        <begin position="693"/>
        <end position="715"/>
    </location>
</feature>
<evidence type="ECO:0000313" key="12">
    <source>
        <dbReference type="Proteomes" id="UP000030762"/>
    </source>
</evidence>
<dbReference type="Proteomes" id="UP000030762">
    <property type="component" value="Unassembled WGS sequence"/>
</dbReference>
<dbReference type="InterPro" id="IPR027815">
    <property type="entry name" value="CSC1/OSCA1-like_cyt"/>
</dbReference>
<protein>
    <recommendedName>
        <fullName evidence="13">CSC1/OSCA1-like 7TM region domain-containing protein</fullName>
    </recommendedName>
</protein>
<feature type="transmembrane region" description="Helical" evidence="7">
    <location>
        <begin position="616"/>
        <end position="642"/>
    </location>
</feature>
<dbReference type="RefSeq" id="XP_008606123.1">
    <property type="nucleotide sequence ID" value="XM_008607901.1"/>
</dbReference>
<feature type="transmembrane region" description="Helical" evidence="7">
    <location>
        <begin position="408"/>
        <end position="430"/>
    </location>
</feature>
<evidence type="ECO:0000256" key="3">
    <source>
        <dbReference type="ARBA" id="ARBA00022448"/>
    </source>
</evidence>
<keyword evidence="3" id="KW-0813">Transport</keyword>
<evidence type="ECO:0000259" key="9">
    <source>
        <dbReference type="Pfam" id="PF13967"/>
    </source>
</evidence>
<dbReference type="Pfam" id="PF14703">
    <property type="entry name" value="PHM7_cyt"/>
    <property type="match status" value="1"/>
</dbReference>
<feature type="domain" description="CSC1/OSCA1-like cytosolic" evidence="10">
    <location>
        <begin position="206"/>
        <end position="397"/>
    </location>
</feature>
<evidence type="ECO:0008006" key="13">
    <source>
        <dbReference type="Google" id="ProtNLM"/>
    </source>
</evidence>
<dbReference type="InParanoid" id="T0QQN3"/>
<keyword evidence="5 7" id="KW-1133">Transmembrane helix</keyword>
<comment type="subcellular location">
    <subcellularLocation>
        <location evidence="1">Membrane</location>
        <topology evidence="1">Multi-pass membrane protein</topology>
    </subcellularLocation>
</comment>
<dbReference type="Pfam" id="PF13967">
    <property type="entry name" value="RSN1_TM"/>
    <property type="match status" value="1"/>
</dbReference>
<evidence type="ECO:0000256" key="2">
    <source>
        <dbReference type="ARBA" id="ARBA00007779"/>
    </source>
</evidence>
<reference evidence="11 12" key="1">
    <citation type="submission" date="2012-04" db="EMBL/GenBank/DDBJ databases">
        <title>The Genome Sequence of Saprolegnia declina VS20.</title>
        <authorList>
            <consortium name="The Broad Institute Genome Sequencing Platform"/>
            <person name="Russ C."/>
            <person name="Nusbaum C."/>
            <person name="Tyler B."/>
            <person name="van West P."/>
            <person name="Dieguez-Uribeondo J."/>
            <person name="de Bruijn I."/>
            <person name="Tripathy S."/>
            <person name="Jiang R."/>
            <person name="Young S.K."/>
            <person name="Zeng Q."/>
            <person name="Gargeya S."/>
            <person name="Fitzgerald M."/>
            <person name="Haas B."/>
            <person name="Abouelleil A."/>
            <person name="Alvarado L."/>
            <person name="Arachchi H.M."/>
            <person name="Berlin A."/>
            <person name="Chapman S.B."/>
            <person name="Goldberg J."/>
            <person name="Griggs A."/>
            <person name="Gujja S."/>
            <person name="Hansen M."/>
            <person name="Howarth C."/>
            <person name="Imamovic A."/>
            <person name="Larimer J."/>
            <person name="McCowen C."/>
            <person name="Montmayeur A."/>
            <person name="Murphy C."/>
            <person name="Neiman D."/>
            <person name="Pearson M."/>
            <person name="Priest M."/>
            <person name="Roberts A."/>
            <person name="Saif S."/>
            <person name="Shea T."/>
            <person name="Sisk P."/>
            <person name="Sykes S."/>
            <person name="Wortman J."/>
            <person name="Nusbaum C."/>
            <person name="Birren B."/>
        </authorList>
    </citation>
    <scope>NUCLEOTIDE SEQUENCE [LARGE SCALE GENOMIC DNA]</scope>
    <source>
        <strain evidence="11 12">VS20</strain>
    </source>
</reference>
<evidence type="ECO:0000259" key="8">
    <source>
        <dbReference type="Pfam" id="PF02714"/>
    </source>
</evidence>
<dbReference type="GeneID" id="19943047"/>
<evidence type="ECO:0000259" key="10">
    <source>
        <dbReference type="Pfam" id="PF14703"/>
    </source>
</evidence>
<feature type="transmembrane region" description="Helical" evidence="7">
    <location>
        <begin position="512"/>
        <end position="538"/>
    </location>
</feature>
<accession>T0QQN3</accession>
<dbReference type="VEuPathDB" id="FungiDB:SDRG_02320"/>
<feature type="transmembrane region" description="Helical" evidence="7">
    <location>
        <begin position="118"/>
        <end position="139"/>
    </location>
</feature>
<sequence>MHNASQRDIWHVDYGRKRLEQAAQGWWSIMVVFGVNSVGFCVAWCLFLASRSSRSSLYWTGHTDTTATTYRVHFGAYPTPIERFKAFYRKFRDIQSLHIEVGDEAAFYLTFQVYALRLVLAMSGFAFFVLLPVYVFAASTPWSAFSTLTIRSLPDKSPLLWVPVITTYVFSLFYGIFLHKLGRLCNNRDPAKTNLLCMIPSSLSARSILVSSGVPKRMAQDRILYLLDQIFPGYMSHVTVVYDLGPYRRLHKQRIDAEDRIERLQLLLRMQLTNSVPWMLRLLPGSLRFPEPTCFQAPLEDQVASLQASIADSKRLEASTLASIIAKNEGTGRIFLIFNDPKWKARFVKKTKYKSVAHMIARAPKKYHNILKRKIDELQLTQWKLDTAPEPDDIDWECVSYQSTKRTLLTATIYTFLTVFIILFTSPLAVTSAISSGAYSTTAKWVNDIVFDVQDCVAGLSPVVAKMTFSYIPTMILVMINGVLLNVVYHAGRMQPMSTDSAKEKSILHYSAVYLIFNTLFVPSFTFVSINALFQYFLDKGQVLDLFEMLFLNNSGVFFVNYVIQRAFVGTAVVMLRISEGAEFAWRWSRAVTPKEHAYAVDAWKFYTGTQSALQISVLVVIVAFSTVVPVILPFGAFYFFMQHLVDKYSLLYVRPRIKGNGAIAKTSAHASMFPLMIYQCAMAGFFLVRGTLYQSTSVVVLLMLTFILILWHYIRDKEQLLRAVGKAYAPDQTMLLSPTSGSVEMYQDPALRSSIAPSTPATLYGAMVL</sequence>
<dbReference type="eggNOG" id="KOG1134">
    <property type="taxonomic scope" value="Eukaryota"/>
</dbReference>
<keyword evidence="6 7" id="KW-0472">Membrane</keyword>
<feature type="transmembrane region" description="Helical" evidence="7">
    <location>
        <begin position="159"/>
        <end position="178"/>
    </location>
</feature>